<accession>A0A3P7FEJ5</accession>
<dbReference type="Proteomes" id="UP000270924">
    <property type="component" value="Unassembled WGS sequence"/>
</dbReference>
<feature type="non-terminal residue" evidence="1">
    <location>
        <position position="1"/>
    </location>
</feature>
<dbReference type="EMBL" id="UYWW01000766">
    <property type="protein sequence ID" value="VDM09268.1"/>
    <property type="molecule type" value="Genomic_DNA"/>
</dbReference>
<name>A0A3P7FEJ5_WUCBA</name>
<evidence type="ECO:0000313" key="2">
    <source>
        <dbReference type="Proteomes" id="UP000270924"/>
    </source>
</evidence>
<protein>
    <submittedName>
        <fullName evidence="1">Uncharacterized protein</fullName>
    </submittedName>
</protein>
<dbReference type="AlphaFoldDB" id="A0A3P7FEJ5"/>
<keyword evidence="2" id="KW-1185">Reference proteome</keyword>
<sequence length="113" mass="13030">RSISYTDNDQDEFTSRKPNAKTKKTLIGYWLNTLGTLDTFWEMWEIFSYKGANMRAKCIAFDKSVQKVDEQEELIILRTSSATKITHQLNYNPHVLPSLFPSIENVGKAEVIL</sequence>
<organism evidence="1 2">
    <name type="scientific">Wuchereria bancrofti</name>
    <dbReference type="NCBI Taxonomy" id="6293"/>
    <lineage>
        <taxon>Eukaryota</taxon>
        <taxon>Metazoa</taxon>
        <taxon>Ecdysozoa</taxon>
        <taxon>Nematoda</taxon>
        <taxon>Chromadorea</taxon>
        <taxon>Rhabditida</taxon>
        <taxon>Spirurina</taxon>
        <taxon>Spiruromorpha</taxon>
        <taxon>Filarioidea</taxon>
        <taxon>Onchocercidae</taxon>
        <taxon>Wuchereria</taxon>
    </lineage>
</organism>
<evidence type="ECO:0000313" key="1">
    <source>
        <dbReference type="EMBL" id="VDM09268.1"/>
    </source>
</evidence>
<dbReference type="InParanoid" id="A0A3P7FEJ5"/>
<proteinExistence type="predicted"/>
<gene>
    <name evidence="1" type="ORF">WBA_LOCUS2654</name>
</gene>
<reference evidence="1 2" key="1">
    <citation type="submission" date="2018-11" db="EMBL/GenBank/DDBJ databases">
        <authorList>
            <consortium name="Pathogen Informatics"/>
        </authorList>
    </citation>
    <scope>NUCLEOTIDE SEQUENCE [LARGE SCALE GENOMIC DNA]</scope>
</reference>